<dbReference type="SUPFAM" id="SSF56784">
    <property type="entry name" value="HAD-like"/>
    <property type="match status" value="1"/>
</dbReference>
<dbReference type="GO" id="GO:0120029">
    <property type="term" value="P:proton export across plasma membrane"/>
    <property type="evidence" value="ECO:0007669"/>
    <property type="project" value="UniProtKB-UniRule"/>
</dbReference>
<evidence type="ECO:0000256" key="6">
    <source>
        <dbReference type="ARBA" id="ARBA00022692"/>
    </source>
</evidence>
<feature type="transmembrane region" description="Helical" evidence="16">
    <location>
        <begin position="45"/>
        <end position="65"/>
    </location>
</feature>
<dbReference type="Pfam" id="PF00690">
    <property type="entry name" value="Cation_ATPase_N"/>
    <property type="match status" value="1"/>
</dbReference>
<dbReference type="InterPro" id="IPR059000">
    <property type="entry name" value="ATPase_P-type_domA"/>
</dbReference>
<organism evidence="19 20">
    <name type="scientific">Klebsormidium nitens</name>
    <name type="common">Green alga</name>
    <name type="synonym">Ulothrix nitens</name>
    <dbReference type="NCBI Taxonomy" id="105231"/>
    <lineage>
        <taxon>Eukaryota</taxon>
        <taxon>Viridiplantae</taxon>
        <taxon>Streptophyta</taxon>
        <taxon>Klebsormidiophyceae</taxon>
        <taxon>Klebsormidiales</taxon>
        <taxon>Klebsormidiaceae</taxon>
        <taxon>Klebsormidium</taxon>
    </lineage>
</organism>
<dbReference type="InterPro" id="IPR023214">
    <property type="entry name" value="HAD_sf"/>
</dbReference>
<evidence type="ECO:0000256" key="7">
    <source>
        <dbReference type="ARBA" id="ARBA00022723"/>
    </source>
</evidence>
<keyword evidence="13 16" id="KW-0472">Membrane</keyword>
<dbReference type="OrthoDB" id="116380at2759"/>
<keyword evidence="16" id="KW-0406">Ion transport</keyword>
<keyword evidence="7" id="KW-0479">Metal-binding</keyword>
<feature type="domain" description="Cation-transporting P-type ATPase N-terminal" evidence="18">
    <location>
        <begin position="4"/>
        <end position="65"/>
    </location>
</feature>
<dbReference type="FunFam" id="3.40.1110.10:FF:000005">
    <property type="entry name" value="Plasma membrane ATPase"/>
    <property type="match status" value="1"/>
</dbReference>
<accession>A0A1Y1IGH6</accession>
<dbReference type="GO" id="GO:0046872">
    <property type="term" value="F:metal ion binding"/>
    <property type="evidence" value="ECO:0007669"/>
    <property type="project" value="UniProtKB-KW"/>
</dbReference>
<feature type="region of interest" description="Disordered" evidence="17">
    <location>
        <begin position="967"/>
        <end position="987"/>
    </location>
</feature>
<dbReference type="SUPFAM" id="SSF81653">
    <property type="entry name" value="Calcium ATPase, transduction domain A"/>
    <property type="match status" value="1"/>
</dbReference>
<dbReference type="GO" id="GO:0005886">
    <property type="term" value="C:plasma membrane"/>
    <property type="evidence" value="ECO:0000318"/>
    <property type="project" value="GO_Central"/>
</dbReference>
<dbReference type="PRINTS" id="PR00120">
    <property type="entry name" value="HATPASE"/>
</dbReference>
<feature type="compositionally biased region" description="Pro residues" evidence="17">
    <location>
        <begin position="916"/>
        <end position="927"/>
    </location>
</feature>
<evidence type="ECO:0000256" key="3">
    <source>
        <dbReference type="ARBA" id="ARBA00008804"/>
    </source>
</evidence>
<feature type="transmembrane region" description="Helical" evidence="16">
    <location>
        <begin position="676"/>
        <end position="699"/>
    </location>
</feature>
<evidence type="ECO:0000256" key="2">
    <source>
        <dbReference type="ARBA" id="ARBA00004141"/>
    </source>
</evidence>
<dbReference type="NCBIfam" id="TIGR01494">
    <property type="entry name" value="ATPase_P-type"/>
    <property type="match status" value="2"/>
</dbReference>
<dbReference type="SFLD" id="SFLDG00002">
    <property type="entry name" value="C1.7:_P-type_atpase_like"/>
    <property type="match status" value="1"/>
</dbReference>
<dbReference type="InterPro" id="IPR036412">
    <property type="entry name" value="HAD-like_sf"/>
</dbReference>
<dbReference type="InterPro" id="IPR023298">
    <property type="entry name" value="ATPase_P-typ_TM_dom_sf"/>
</dbReference>
<dbReference type="Gene3D" id="3.40.1110.10">
    <property type="entry name" value="Calcium-transporting ATPase, cytoplasmic domain N"/>
    <property type="match status" value="1"/>
</dbReference>
<evidence type="ECO:0000256" key="17">
    <source>
        <dbReference type="SAM" id="MobiDB-lite"/>
    </source>
</evidence>
<evidence type="ECO:0000256" key="15">
    <source>
        <dbReference type="ARBA" id="ARBA00071631"/>
    </source>
</evidence>
<dbReference type="FunFam" id="2.70.150.10:FF:000042">
    <property type="entry name" value="Plasma membrane ATPase"/>
    <property type="match status" value="1"/>
</dbReference>
<dbReference type="CDD" id="cd02076">
    <property type="entry name" value="P-type_ATPase_H"/>
    <property type="match status" value="1"/>
</dbReference>
<evidence type="ECO:0000256" key="10">
    <source>
        <dbReference type="ARBA" id="ARBA00022842"/>
    </source>
</evidence>
<dbReference type="PANTHER" id="PTHR42861">
    <property type="entry name" value="CALCIUM-TRANSPORTING ATPASE"/>
    <property type="match status" value="1"/>
</dbReference>
<comment type="catalytic activity">
    <reaction evidence="14 16">
        <text>ATP + H2O + H(+)(in) = ADP + phosphate + 2 H(+)(out)</text>
        <dbReference type="Rhea" id="RHEA:20852"/>
        <dbReference type="ChEBI" id="CHEBI:15377"/>
        <dbReference type="ChEBI" id="CHEBI:15378"/>
        <dbReference type="ChEBI" id="CHEBI:30616"/>
        <dbReference type="ChEBI" id="CHEBI:43474"/>
        <dbReference type="ChEBI" id="CHEBI:456216"/>
        <dbReference type="EC" id="7.1.2.1"/>
    </reaction>
</comment>
<evidence type="ECO:0000256" key="4">
    <source>
        <dbReference type="ARBA" id="ARBA00012476"/>
    </source>
</evidence>
<dbReference type="InterPro" id="IPR008250">
    <property type="entry name" value="ATPase_P-typ_transduc_dom_A_sf"/>
</dbReference>
<gene>
    <name evidence="19" type="ORF">KFL_004430040</name>
</gene>
<dbReference type="InterPro" id="IPR018303">
    <property type="entry name" value="ATPase_P-typ_P_site"/>
</dbReference>
<dbReference type="InterPro" id="IPR004014">
    <property type="entry name" value="ATPase_P-typ_cation-transptr_N"/>
</dbReference>
<dbReference type="GO" id="GO:0005524">
    <property type="term" value="F:ATP binding"/>
    <property type="evidence" value="ECO:0007669"/>
    <property type="project" value="UniProtKB-UniRule"/>
</dbReference>
<dbReference type="NCBIfam" id="TIGR01647">
    <property type="entry name" value="ATPase-IIIA_H"/>
    <property type="match status" value="1"/>
</dbReference>
<evidence type="ECO:0000259" key="18">
    <source>
        <dbReference type="SMART" id="SM00831"/>
    </source>
</evidence>
<evidence type="ECO:0000256" key="12">
    <source>
        <dbReference type="ARBA" id="ARBA00022989"/>
    </source>
</evidence>
<proteinExistence type="inferred from homology"/>
<keyword evidence="5" id="KW-0597">Phosphoprotein</keyword>
<dbReference type="PRINTS" id="PR00119">
    <property type="entry name" value="CATATPASE"/>
</dbReference>
<keyword evidence="16" id="KW-0375">Hydrogen ion transport</keyword>
<dbReference type="GO" id="GO:0016887">
    <property type="term" value="F:ATP hydrolysis activity"/>
    <property type="evidence" value="ECO:0007669"/>
    <property type="project" value="InterPro"/>
</dbReference>
<evidence type="ECO:0000256" key="14">
    <source>
        <dbReference type="ARBA" id="ARBA00048122"/>
    </source>
</evidence>
<dbReference type="Pfam" id="PF00122">
    <property type="entry name" value="E1-E2_ATPase"/>
    <property type="match status" value="1"/>
</dbReference>
<evidence type="ECO:0000256" key="1">
    <source>
        <dbReference type="ARBA" id="ARBA00003417"/>
    </source>
</evidence>
<dbReference type="Proteomes" id="UP000054558">
    <property type="component" value="Unassembled WGS sequence"/>
</dbReference>
<evidence type="ECO:0000256" key="5">
    <source>
        <dbReference type="ARBA" id="ARBA00022553"/>
    </source>
</evidence>
<dbReference type="Gene3D" id="2.70.150.10">
    <property type="entry name" value="Calcium-transporting ATPase, cytoplasmic transduction domain A"/>
    <property type="match status" value="1"/>
</dbReference>
<dbReference type="GO" id="GO:1902600">
    <property type="term" value="P:proton transmembrane transport"/>
    <property type="evidence" value="ECO:0000318"/>
    <property type="project" value="GO_Central"/>
</dbReference>
<dbReference type="SUPFAM" id="SSF81665">
    <property type="entry name" value="Calcium ATPase, transmembrane domain M"/>
    <property type="match status" value="1"/>
</dbReference>
<feature type="transmembrane region" description="Helical" evidence="16">
    <location>
        <begin position="71"/>
        <end position="90"/>
    </location>
</feature>
<dbReference type="Gene3D" id="3.40.50.1000">
    <property type="entry name" value="HAD superfamily/HAD-like"/>
    <property type="match status" value="1"/>
</dbReference>
<name>A0A1Y1IGH6_KLENI</name>
<feature type="transmembrane region" description="Helical" evidence="16">
    <location>
        <begin position="222"/>
        <end position="244"/>
    </location>
</feature>
<comment type="similarity">
    <text evidence="3 16">Belongs to the cation transport ATPase (P-type) (TC 3.A.3) family. Type IIIA subfamily.</text>
</comment>
<evidence type="ECO:0000256" key="9">
    <source>
        <dbReference type="ARBA" id="ARBA00022840"/>
    </source>
</evidence>
<dbReference type="SMART" id="SM00831">
    <property type="entry name" value="Cation_ATPase_N"/>
    <property type="match status" value="1"/>
</dbReference>
<dbReference type="InterPro" id="IPR006534">
    <property type="entry name" value="P-type_ATPase_IIIA"/>
</dbReference>
<dbReference type="InterPro" id="IPR023299">
    <property type="entry name" value="ATPase_P-typ_cyto_dom_N"/>
</dbReference>
<dbReference type="PROSITE" id="PS00154">
    <property type="entry name" value="ATPASE_E1_E2"/>
    <property type="match status" value="1"/>
</dbReference>
<keyword evidence="10 16" id="KW-0460">Magnesium</keyword>
<feature type="transmembrane region" description="Helical" evidence="16">
    <location>
        <begin position="719"/>
        <end position="742"/>
    </location>
</feature>
<evidence type="ECO:0000256" key="13">
    <source>
        <dbReference type="ARBA" id="ARBA00023136"/>
    </source>
</evidence>
<evidence type="ECO:0000256" key="8">
    <source>
        <dbReference type="ARBA" id="ARBA00022741"/>
    </source>
</evidence>
<keyword evidence="16" id="KW-0813">Transport</keyword>
<feature type="region of interest" description="Disordered" evidence="17">
    <location>
        <begin position="896"/>
        <end position="927"/>
    </location>
</feature>
<keyword evidence="20" id="KW-1185">Reference proteome</keyword>
<dbReference type="InterPro" id="IPR001757">
    <property type="entry name" value="P_typ_ATPase"/>
</dbReference>
<keyword evidence="12 16" id="KW-1133">Transmembrane helix</keyword>
<dbReference type="EMBL" id="DF237392">
    <property type="protein sequence ID" value="GAQ88599.1"/>
    <property type="molecule type" value="Genomic_DNA"/>
</dbReference>
<protein>
    <recommendedName>
        <fullName evidence="15 16">Plasma membrane ATPase</fullName>
        <ecNumber evidence="4 16">7.1.2.1</ecNumber>
    </recommendedName>
</protein>
<dbReference type="FunFam" id="3.40.50.1000:FF:000211">
    <property type="entry name" value="Plasma membrane ATPase"/>
    <property type="match status" value="1"/>
</dbReference>
<sequence length="1001" mass="107472">MADQNPDEALNGLSSHEVESLRAQHGFNEVKTNQTPEWKKILWRYLDWVSIIILIAAIISATVEVQGGRGWTSFALLIVELNLIVWVGYYSERNAGNAVKELEALTVPMAQAKRDGKWQQVPARELLPGDIIALKGGDVIPADAQLVGEGEPLLVDESSLTGESLPASRKPGHQILAGATVTQGELDARVTATGADSFFGKTIALLGAPEERGHLQTVLNQVSIALAVVSFFAVVAIAVVLMVAQDASPGYAVVTAFVIFVSVVPIGMPVVTTTVLAVGAREMAGERAIVTRLSALEELSGMEVLASDKTGTLTLNRLTLDKEDILAWGDSSKDDVLLTASLSAKWDHNDAIDKAVTEAMGGDKQIVSSYKVTKFVPFNPVDKKTVAHVTLPDGTKMVTTKGAPQIIRDLLSDPAAREACDNYIAERGSRGLRSLGVAKSADGTGGWTLTGLISLLDPPRTDSAATIKTAQEMGVEVKMVTGDQLAIAIETSRRLGLGINIMEGKELMGENEIGRSLVERVDDVDGFAGVYPEHKHRIVESLQRKGRLVGMTGDGVNDAPALKKANVGIAVAGATAAAKGAADIILTEEGISTIITAIRRSRMIFRRLETYIIYRMASSILILGFFFFAIIVLTFEMPTWALVLISLFNDLSVMATSFDMVHSSDRPMVWNMIKDLLVALGIASVGILGSVLLLYFASLDELNWWPSGYQLERTGDPRITPGQVVAVMFLALVALIQLNILLTRNPTFFWRFGQKSAPRPSIILLLPMCAFLLAATFIAVYWPSDVSPDGGVGNMEGAGWVPILITWAYVIAWWLLADLVKVAIQRLFTRYDVIVAQCKETGEPHPGWVRALDAPAEWVNRVGECLPSPSLAFARTLDARVTGSKALQKSSALRKLLRRPRAPGSTSTGALGPNLPLDPPRANPPPMSLVEAVQSAASSPRNASAGGGLMRKMSAASVLPTRSMQRTLSRKASAPTVLVGGRGAPAGTRGQEIEIVVDRRQ</sequence>
<keyword evidence="6 16" id="KW-0812">Transmembrane</keyword>
<evidence type="ECO:0000313" key="19">
    <source>
        <dbReference type="EMBL" id="GAQ88599.1"/>
    </source>
</evidence>
<comment type="subcellular location">
    <subcellularLocation>
        <location evidence="16">Cell membrane</location>
        <topology evidence="16">Multi-pass membrane protein</topology>
    </subcellularLocation>
    <subcellularLocation>
        <location evidence="2">Membrane</location>
        <topology evidence="2">Multi-pass membrane protein</topology>
    </subcellularLocation>
</comment>
<feature type="transmembrane region" description="Helical" evidence="16">
    <location>
        <begin position="612"/>
        <end position="633"/>
    </location>
</feature>
<dbReference type="GO" id="GO:0008553">
    <property type="term" value="F:P-type proton-exporting transporter activity"/>
    <property type="evidence" value="ECO:0000318"/>
    <property type="project" value="GO_Central"/>
</dbReference>
<dbReference type="AlphaFoldDB" id="A0A1Y1IGH6"/>
<dbReference type="STRING" id="105231.A0A1Y1IGH6"/>
<evidence type="ECO:0000256" key="16">
    <source>
        <dbReference type="RuleBase" id="RU362083"/>
    </source>
</evidence>
<feature type="transmembrane region" description="Helical" evidence="16">
    <location>
        <begin position="639"/>
        <end position="656"/>
    </location>
</feature>
<keyword evidence="11 16" id="KW-1278">Translocase</keyword>
<dbReference type="GO" id="GO:0051453">
    <property type="term" value="P:regulation of intracellular pH"/>
    <property type="evidence" value="ECO:0000318"/>
    <property type="project" value="GO_Central"/>
</dbReference>
<dbReference type="Gene3D" id="1.20.1110.10">
    <property type="entry name" value="Calcium-transporting ATPase, transmembrane domain"/>
    <property type="match status" value="1"/>
</dbReference>
<dbReference type="SFLD" id="SFLDS00003">
    <property type="entry name" value="Haloacid_Dehalogenase"/>
    <property type="match status" value="1"/>
</dbReference>
<keyword evidence="9 16" id="KW-0067">ATP-binding</keyword>
<evidence type="ECO:0000313" key="20">
    <source>
        <dbReference type="Proteomes" id="UP000054558"/>
    </source>
</evidence>
<reference evidence="19 20" key="1">
    <citation type="journal article" date="2014" name="Nat. Commun.">
        <title>Klebsormidium flaccidum genome reveals primary factors for plant terrestrial adaptation.</title>
        <authorList>
            <person name="Hori K."/>
            <person name="Maruyama F."/>
            <person name="Fujisawa T."/>
            <person name="Togashi T."/>
            <person name="Yamamoto N."/>
            <person name="Seo M."/>
            <person name="Sato S."/>
            <person name="Yamada T."/>
            <person name="Mori H."/>
            <person name="Tajima N."/>
            <person name="Moriyama T."/>
            <person name="Ikeuchi M."/>
            <person name="Watanabe M."/>
            <person name="Wada H."/>
            <person name="Kobayashi K."/>
            <person name="Saito M."/>
            <person name="Masuda T."/>
            <person name="Sasaki-Sekimoto Y."/>
            <person name="Mashiguchi K."/>
            <person name="Awai K."/>
            <person name="Shimojima M."/>
            <person name="Masuda S."/>
            <person name="Iwai M."/>
            <person name="Nobusawa T."/>
            <person name="Narise T."/>
            <person name="Kondo S."/>
            <person name="Saito H."/>
            <person name="Sato R."/>
            <person name="Murakawa M."/>
            <person name="Ihara Y."/>
            <person name="Oshima-Yamada Y."/>
            <person name="Ohtaka K."/>
            <person name="Satoh M."/>
            <person name="Sonobe K."/>
            <person name="Ishii M."/>
            <person name="Ohtani R."/>
            <person name="Kanamori-Sato M."/>
            <person name="Honoki R."/>
            <person name="Miyazaki D."/>
            <person name="Mochizuki H."/>
            <person name="Umetsu J."/>
            <person name="Higashi K."/>
            <person name="Shibata D."/>
            <person name="Kamiya Y."/>
            <person name="Sato N."/>
            <person name="Nakamura Y."/>
            <person name="Tabata S."/>
            <person name="Ida S."/>
            <person name="Kurokawa K."/>
            <person name="Ohta H."/>
        </authorList>
    </citation>
    <scope>NUCLEOTIDE SEQUENCE [LARGE SCALE GENOMIC DNA]</scope>
    <source>
        <strain evidence="19 20">NIES-2285</strain>
    </source>
</reference>
<dbReference type="InterPro" id="IPR044492">
    <property type="entry name" value="P_typ_ATPase_HD_dom"/>
</dbReference>
<dbReference type="SFLD" id="SFLDF00027">
    <property type="entry name" value="p-type_atpase"/>
    <property type="match status" value="1"/>
</dbReference>
<dbReference type="EC" id="7.1.2.1" evidence="4 16"/>
<feature type="transmembrane region" description="Helical" evidence="16">
    <location>
        <begin position="762"/>
        <end position="782"/>
    </location>
</feature>
<dbReference type="Pfam" id="PF00702">
    <property type="entry name" value="Hydrolase"/>
    <property type="match status" value="1"/>
</dbReference>
<feature type="transmembrane region" description="Helical" evidence="16">
    <location>
        <begin position="250"/>
        <end position="278"/>
    </location>
</feature>
<feature type="transmembrane region" description="Helical" evidence="16">
    <location>
        <begin position="797"/>
        <end position="816"/>
    </location>
</feature>
<evidence type="ECO:0000256" key="11">
    <source>
        <dbReference type="ARBA" id="ARBA00022967"/>
    </source>
</evidence>
<comment type="function">
    <text evidence="1">The plasma membrane ATPase of plants and fungi is a hydrogen ion pump. The proton gradient it generates drives the active transport of nutrients by H(+)-symport. The resulting external acidification and/or internal alkinization may mediate growth responses.</text>
</comment>
<keyword evidence="8 16" id="KW-0547">Nucleotide-binding</keyword>